<evidence type="ECO:0000313" key="4">
    <source>
        <dbReference type="Proteomes" id="UP000474175"/>
    </source>
</evidence>
<dbReference type="AlphaFoldDB" id="A0A6L9L9M8"/>
<reference evidence="3 4" key="1">
    <citation type="submission" date="2020-02" db="EMBL/GenBank/DDBJ databases">
        <title>Draft genome sequence of two Spirosoma agri KCTC 52727 and Spirosoma terrae KCTC 52035.</title>
        <authorList>
            <person name="Rojas J."/>
            <person name="Ambika Manirajan B."/>
            <person name="Suarez C."/>
            <person name="Ratering S."/>
            <person name="Schnell S."/>
        </authorList>
    </citation>
    <scope>NUCLEOTIDE SEQUENCE [LARGE SCALE GENOMIC DNA]</scope>
    <source>
        <strain evidence="3 4">KCTC 52035</strain>
    </source>
</reference>
<dbReference type="InterPro" id="IPR032459">
    <property type="entry name" value="Oxidoreduct_C"/>
</dbReference>
<dbReference type="InterPro" id="IPR051450">
    <property type="entry name" value="Gfo/Idh/MocA_Oxidoreductases"/>
</dbReference>
<dbReference type="RefSeq" id="WP_163952268.1">
    <property type="nucleotide sequence ID" value="NZ_JAAFZH010000009.1"/>
</dbReference>
<dbReference type="InterPro" id="IPR036291">
    <property type="entry name" value="NAD(P)-bd_dom_sf"/>
</dbReference>
<dbReference type="InterPro" id="IPR000683">
    <property type="entry name" value="Gfo/Idh/MocA-like_OxRdtase_N"/>
</dbReference>
<accession>A0A6L9L9M8</accession>
<dbReference type="PANTHER" id="PTHR43377:SF1">
    <property type="entry name" value="BILIVERDIN REDUCTASE A"/>
    <property type="match status" value="1"/>
</dbReference>
<gene>
    <name evidence="3" type="ORF">GK108_19805</name>
</gene>
<evidence type="ECO:0000259" key="2">
    <source>
        <dbReference type="Pfam" id="PF16490"/>
    </source>
</evidence>
<dbReference type="Pfam" id="PF01408">
    <property type="entry name" value="GFO_IDH_MocA"/>
    <property type="match status" value="1"/>
</dbReference>
<dbReference type="PANTHER" id="PTHR43377">
    <property type="entry name" value="BILIVERDIN REDUCTASE A"/>
    <property type="match status" value="1"/>
</dbReference>
<organism evidence="3 4">
    <name type="scientific">Spirosoma terrae</name>
    <dbReference type="NCBI Taxonomy" id="1968276"/>
    <lineage>
        <taxon>Bacteria</taxon>
        <taxon>Pseudomonadati</taxon>
        <taxon>Bacteroidota</taxon>
        <taxon>Cytophagia</taxon>
        <taxon>Cytophagales</taxon>
        <taxon>Cytophagaceae</taxon>
        <taxon>Spirosoma</taxon>
    </lineage>
</organism>
<sequence length="466" mass="52197">MKLFPVVASLLSAALILGCQSSEKKAGQDSEDGMIRLITLDPGHFHAALVQKSMYEGVDSVVHVYAPDGRSDGPSDLQLHLDKIDGYNTRAGDPTHWKEEVYKGADFFDKMISEKAGNVVVMAGNNRLKTDYVYKTVEAGFNVLADKPMVISSEKFNELKEAFAAAEKNNVLLYDIMTERYEISTMLQRAFSQQADVFGTLEKGTPENPAVTKESVHHFYKNVSGSILTRPAWFMDVAQQGEGIVDVTTHLVDLVQWECFPEQTIDYQKDISLNSARRWTTDMSLSQFKAITKQATFPDYLKKDVVKDSILRVYSNGEINYKIRGVNAKVSVTWAYKAPEGAGDTHYSIMRGTKANLIIRQGAEQNYKPTLYVEPVAGNTSLDASLKSVLPAIQKEFPGVEVKKIAKGYEVVIPEKYKEGHEAHFGRVMQKYLQFLKEGKLPAWEVPNMIAKYYTTTQALELAKKK</sequence>
<dbReference type="SUPFAM" id="SSF51735">
    <property type="entry name" value="NAD(P)-binding Rossmann-fold domains"/>
    <property type="match status" value="1"/>
</dbReference>
<feature type="domain" description="Putative oxidoreductase C-terminal" evidence="2">
    <location>
        <begin position="187"/>
        <end position="464"/>
    </location>
</feature>
<dbReference type="Gene3D" id="3.40.50.720">
    <property type="entry name" value="NAD(P)-binding Rossmann-like Domain"/>
    <property type="match status" value="1"/>
</dbReference>
<protein>
    <submittedName>
        <fullName evidence="3">Gfo/Idh/MocA family oxidoreductase</fullName>
    </submittedName>
</protein>
<feature type="domain" description="Gfo/Idh/MocA-like oxidoreductase N-terminal" evidence="1">
    <location>
        <begin position="104"/>
        <end position="171"/>
    </location>
</feature>
<evidence type="ECO:0000313" key="3">
    <source>
        <dbReference type="EMBL" id="NDU97140.1"/>
    </source>
</evidence>
<evidence type="ECO:0000259" key="1">
    <source>
        <dbReference type="Pfam" id="PF01408"/>
    </source>
</evidence>
<dbReference type="GO" id="GO:0000166">
    <property type="term" value="F:nucleotide binding"/>
    <property type="evidence" value="ECO:0007669"/>
    <property type="project" value="InterPro"/>
</dbReference>
<name>A0A6L9L9M8_9BACT</name>
<dbReference type="PROSITE" id="PS51257">
    <property type="entry name" value="PROKAR_LIPOPROTEIN"/>
    <property type="match status" value="1"/>
</dbReference>
<dbReference type="EMBL" id="JAAFZH010000009">
    <property type="protein sequence ID" value="NDU97140.1"/>
    <property type="molecule type" value="Genomic_DNA"/>
</dbReference>
<comment type="caution">
    <text evidence="3">The sequence shown here is derived from an EMBL/GenBank/DDBJ whole genome shotgun (WGS) entry which is preliminary data.</text>
</comment>
<proteinExistence type="predicted"/>
<keyword evidence="4" id="KW-1185">Reference proteome</keyword>
<dbReference type="Pfam" id="PF16490">
    <property type="entry name" value="Oxidoreduct_C"/>
    <property type="match status" value="1"/>
</dbReference>
<dbReference type="Proteomes" id="UP000474175">
    <property type="component" value="Unassembled WGS sequence"/>
</dbReference>